<dbReference type="InterPro" id="IPR029063">
    <property type="entry name" value="SAM-dependent_MTases_sf"/>
</dbReference>
<evidence type="ECO:0000313" key="3">
    <source>
        <dbReference type="EMBL" id="QCD47642.1"/>
    </source>
</evidence>
<keyword evidence="3" id="KW-0808">Transferase</keyword>
<reference evidence="3 4" key="1">
    <citation type="submission" date="2016-07" db="EMBL/GenBank/DDBJ databases">
        <title>Comparative genomics of the Campylobacter concisus group.</title>
        <authorList>
            <person name="Miller W.G."/>
            <person name="Yee E."/>
            <person name="Chapman M.H."/>
            <person name="Huynh S."/>
            <person name="Bono J.L."/>
            <person name="On S.L.W."/>
            <person name="StLeger J."/>
            <person name="Foster G."/>
            <person name="Parker C.T."/>
        </authorList>
    </citation>
    <scope>NUCLEOTIDE SEQUENCE [LARGE SCALE GENOMIC DNA]</scope>
    <source>
        <strain evidence="3 4">ATCC 33238</strain>
    </source>
</reference>
<dbReference type="GO" id="GO:0008168">
    <property type="term" value="F:methyltransferase activity"/>
    <property type="evidence" value="ECO:0007669"/>
    <property type="project" value="UniProtKB-KW"/>
</dbReference>
<dbReference type="Gene3D" id="3.40.50.150">
    <property type="entry name" value="Vaccinia Virus protein VP39"/>
    <property type="match status" value="1"/>
</dbReference>
<dbReference type="InterPro" id="IPR025714">
    <property type="entry name" value="Methyltranfer_dom"/>
</dbReference>
<organism evidence="3 4">
    <name type="scientific">Campylobacter rectus</name>
    <name type="common">Wolinella recta</name>
    <dbReference type="NCBI Taxonomy" id="203"/>
    <lineage>
        <taxon>Bacteria</taxon>
        <taxon>Pseudomonadati</taxon>
        <taxon>Campylobacterota</taxon>
        <taxon>Epsilonproteobacteria</taxon>
        <taxon>Campylobacterales</taxon>
        <taxon>Campylobacteraceae</taxon>
        <taxon>Campylobacter</taxon>
    </lineage>
</organism>
<feature type="domain" description="Methyltransferase regulatory" evidence="1">
    <location>
        <begin position="226"/>
        <end position="310"/>
    </location>
</feature>
<proteinExistence type="predicted"/>
<dbReference type="Pfam" id="PF13847">
    <property type="entry name" value="Methyltransf_31"/>
    <property type="match status" value="1"/>
</dbReference>
<dbReference type="InterPro" id="IPR050723">
    <property type="entry name" value="CFA/CMAS"/>
</dbReference>
<keyword evidence="3" id="KW-0489">Methyltransferase</keyword>
<protein>
    <submittedName>
        <fullName evidence="3">SAM-dependent methyltransferase</fullName>
    </submittedName>
</protein>
<accession>A0A6G5QQ04</accession>
<evidence type="ECO:0000259" key="1">
    <source>
        <dbReference type="Pfam" id="PF10119"/>
    </source>
</evidence>
<evidence type="ECO:0000259" key="2">
    <source>
        <dbReference type="Pfam" id="PF13847"/>
    </source>
</evidence>
<dbReference type="AlphaFoldDB" id="A0A6G5QQ04"/>
<dbReference type="SUPFAM" id="SSF53335">
    <property type="entry name" value="S-adenosyl-L-methionine-dependent methyltransferases"/>
    <property type="match status" value="1"/>
</dbReference>
<dbReference type="EMBL" id="CP012543">
    <property type="protein sequence ID" value="QCD47642.1"/>
    <property type="molecule type" value="Genomic_DNA"/>
</dbReference>
<dbReference type="Proteomes" id="UP000502377">
    <property type="component" value="Chromosome"/>
</dbReference>
<sequence length="527" mass="59754">MNDLQKSYDELPYISAAFSETSPARLEALASFLSFTPPSSKSAKVLEIGCSYGGNLFPFAIANPQAKVLGIDLSEVQINKAKELAAQMRVDNIEFKAKDICDFTDADVSDYGKFDYIICHGVYSWVPDVVKDAILKTIKRFLSPNGVAYVSYNTYPGWKIKDTIRDFLLFGTRNIEDKTAKVARARELLKVLGEYAKFCQKDGNVSQIFVNFESMKFHIDHILTTNDSYIAHEYLEVFNNPIYFRDFADHLAKNDLAYLAEVGLEDVFQSNLGIEEFDTYIDANFGSRIEKEQMLDFLTNRVFRRTMIVHKELIPNDFSVNIGADELCKLHISAGFNKEKDGYVNTQSAPMKSEYAWLYQVFNDVYPASVNFADVAALLKDDENAVKSAYFGFMEILAADCAKLTTYERPKIIYEAGKSRLKERVRGYFEYFCTANEPVIKITDELNVSANFSQFDAFIALKFNGENSLENIVKQTAKFARERNLEFAGKNGATIKTVSKNEYQKAAEDYVKDLEVKLSDGGFLENF</sequence>
<feature type="domain" description="Methyltransferase" evidence="2">
    <location>
        <begin position="40"/>
        <end position="154"/>
    </location>
</feature>
<gene>
    <name evidence="3" type="ORF">CRECT_2038</name>
</gene>
<dbReference type="InterPro" id="IPR018773">
    <property type="entry name" value="MeTrfase_reg_dom_prd"/>
</dbReference>
<dbReference type="KEGG" id="crx:CRECT_2038"/>
<dbReference type="PANTHER" id="PTHR43667">
    <property type="entry name" value="CYCLOPROPANE-FATTY-ACYL-PHOSPHOLIPID SYNTHASE"/>
    <property type="match status" value="1"/>
</dbReference>
<dbReference type="Pfam" id="PF10119">
    <property type="entry name" value="MethyTransf_Reg"/>
    <property type="match status" value="1"/>
</dbReference>
<dbReference type="CDD" id="cd02440">
    <property type="entry name" value="AdoMet_MTases"/>
    <property type="match status" value="1"/>
</dbReference>
<dbReference type="PANTHER" id="PTHR43667:SF2">
    <property type="entry name" value="FATTY ACID C-METHYL TRANSFERASE"/>
    <property type="match status" value="1"/>
</dbReference>
<dbReference type="RefSeq" id="WP_002943842.1">
    <property type="nucleotide sequence ID" value="NZ_CP012543.1"/>
</dbReference>
<dbReference type="GO" id="GO:0032259">
    <property type="term" value="P:methylation"/>
    <property type="evidence" value="ECO:0007669"/>
    <property type="project" value="UniProtKB-KW"/>
</dbReference>
<evidence type="ECO:0000313" key="4">
    <source>
        <dbReference type="Proteomes" id="UP000502377"/>
    </source>
</evidence>
<name>A0A6G5QQ04_CAMRE</name>